<dbReference type="Pfam" id="PF07291">
    <property type="entry name" value="MauE"/>
    <property type="match status" value="1"/>
</dbReference>
<feature type="transmembrane region" description="Helical" evidence="5">
    <location>
        <begin position="106"/>
        <end position="123"/>
    </location>
</feature>
<dbReference type="EMBL" id="CP108253">
    <property type="protein sequence ID" value="WTU44650.1"/>
    <property type="molecule type" value="Genomic_DNA"/>
</dbReference>
<name>A0AAU2H8E2_9ACTN</name>
<evidence type="ECO:0000256" key="5">
    <source>
        <dbReference type="SAM" id="Phobius"/>
    </source>
</evidence>
<evidence type="ECO:0000256" key="4">
    <source>
        <dbReference type="ARBA" id="ARBA00023136"/>
    </source>
</evidence>
<evidence type="ECO:0000256" key="3">
    <source>
        <dbReference type="ARBA" id="ARBA00022989"/>
    </source>
</evidence>
<feature type="domain" description="Methylamine utilisation protein MauE" evidence="6">
    <location>
        <begin position="3"/>
        <end position="111"/>
    </location>
</feature>
<feature type="transmembrane region" description="Helical" evidence="5">
    <location>
        <begin position="64"/>
        <end position="85"/>
    </location>
</feature>
<dbReference type="AlphaFoldDB" id="A0AAU2H8E2"/>
<keyword evidence="3 5" id="KW-1133">Transmembrane helix</keyword>
<evidence type="ECO:0000256" key="1">
    <source>
        <dbReference type="ARBA" id="ARBA00004141"/>
    </source>
</evidence>
<dbReference type="GO" id="GO:0016020">
    <property type="term" value="C:membrane"/>
    <property type="evidence" value="ECO:0007669"/>
    <property type="project" value="UniProtKB-SubCell"/>
</dbReference>
<evidence type="ECO:0000256" key="2">
    <source>
        <dbReference type="ARBA" id="ARBA00022692"/>
    </source>
</evidence>
<evidence type="ECO:0000313" key="7">
    <source>
        <dbReference type="EMBL" id="WTU44650.1"/>
    </source>
</evidence>
<feature type="transmembrane region" description="Helical" evidence="5">
    <location>
        <begin position="135"/>
        <end position="155"/>
    </location>
</feature>
<comment type="subcellular location">
    <subcellularLocation>
        <location evidence="1">Membrane</location>
        <topology evidence="1">Multi-pass membrane protein</topology>
    </subcellularLocation>
</comment>
<keyword evidence="2 5" id="KW-0812">Transmembrane</keyword>
<accession>A0AAU2H8E2</accession>
<reference evidence="7" key="1">
    <citation type="submission" date="2022-10" db="EMBL/GenBank/DDBJ databases">
        <title>The complete genomes of actinobacterial strains from the NBC collection.</title>
        <authorList>
            <person name="Joergensen T.S."/>
            <person name="Alvarez Arevalo M."/>
            <person name="Sterndorff E.B."/>
            <person name="Faurdal D."/>
            <person name="Vuksanovic O."/>
            <person name="Mourched A.-S."/>
            <person name="Charusanti P."/>
            <person name="Shaw S."/>
            <person name="Blin K."/>
            <person name="Weber T."/>
        </authorList>
    </citation>
    <scope>NUCLEOTIDE SEQUENCE</scope>
    <source>
        <strain evidence="7">NBC_00060</strain>
    </source>
</reference>
<keyword evidence="4 5" id="KW-0472">Membrane</keyword>
<dbReference type="GO" id="GO:0030416">
    <property type="term" value="P:methylamine metabolic process"/>
    <property type="evidence" value="ECO:0007669"/>
    <property type="project" value="InterPro"/>
</dbReference>
<dbReference type="InterPro" id="IPR009908">
    <property type="entry name" value="Methylamine_util_MauE"/>
</dbReference>
<sequence>MNALVRLVAAVLLLYAAVHKLAAPRAFRSTLTTLGVPWPAPVSAGVPVLELAAGFTLLSAPRSVVAAGLVAGLGVAFAVAGVLALRSGTKVKCACFGRVGAGDLGLRQIAVLPLWAGVAAVALRTPEQSPAGPAAAAAVIWGLAVCAALRVVVLMRRNREDMQAMVPQ</sequence>
<proteinExistence type="predicted"/>
<protein>
    <recommendedName>
        <fullName evidence="6">Methylamine utilisation protein MauE domain-containing protein</fullName>
    </recommendedName>
</protein>
<gene>
    <name evidence="7" type="ORF">OHV25_36190</name>
</gene>
<organism evidence="7">
    <name type="scientific">Streptomyces sp. NBC_00060</name>
    <dbReference type="NCBI Taxonomy" id="2975636"/>
    <lineage>
        <taxon>Bacteria</taxon>
        <taxon>Bacillati</taxon>
        <taxon>Actinomycetota</taxon>
        <taxon>Actinomycetes</taxon>
        <taxon>Kitasatosporales</taxon>
        <taxon>Streptomycetaceae</taxon>
        <taxon>Streptomyces</taxon>
    </lineage>
</organism>
<evidence type="ECO:0000259" key="6">
    <source>
        <dbReference type="Pfam" id="PF07291"/>
    </source>
</evidence>